<evidence type="ECO:0000313" key="2">
    <source>
        <dbReference type="EMBL" id="KAJ7680021.1"/>
    </source>
</evidence>
<feature type="compositionally biased region" description="Basic and acidic residues" evidence="1">
    <location>
        <begin position="1"/>
        <end position="12"/>
    </location>
</feature>
<keyword evidence="3" id="KW-1185">Reference proteome</keyword>
<accession>A0AAD7GD66</accession>
<gene>
    <name evidence="2" type="ORF">B0H17DRAFT_1077139</name>
</gene>
<reference evidence="2" key="1">
    <citation type="submission" date="2023-03" db="EMBL/GenBank/DDBJ databases">
        <title>Massive genome expansion in bonnet fungi (Mycena s.s.) driven by repeated elements and novel gene families across ecological guilds.</title>
        <authorList>
            <consortium name="Lawrence Berkeley National Laboratory"/>
            <person name="Harder C.B."/>
            <person name="Miyauchi S."/>
            <person name="Viragh M."/>
            <person name="Kuo A."/>
            <person name="Thoen E."/>
            <person name="Andreopoulos B."/>
            <person name="Lu D."/>
            <person name="Skrede I."/>
            <person name="Drula E."/>
            <person name="Henrissat B."/>
            <person name="Morin E."/>
            <person name="Kohler A."/>
            <person name="Barry K."/>
            <person name="LaButti K."/>
            <person name="Morin E."/>
            <person name="Salamov A."/>
            <person name="Lipzen A."/>
            <person name="Mereny Z."/>
            <person name="Hegedus B."/>
            <person name="Baldrian P."/>
            <person name="Stursova M."/>
            <person name="Weitz H."/>
            <person name="Taylor A."/>
            <person name="Grigoriev I.V."/>
            <person name="Nagy L.G."/>
            <person name="Martin F."/>
            <person name="Kauserud H."/>
        </authorList>
    </citation>
    <scope>NUCLEOTIDE SEQUENCE</scope>
    <source>
        <strain evidence="2">CBHHK067</strain>
    </source>
</reference>
<protein>
    <recommendedName>
        <fullName evidence="4">F-box domain-containing protein</fullName>
    </recommendedName>
</protein>
<proteinExistence type="predicted"/>
<feature type="region of interest" description="Disordered" evidence="1">
    <location>
        <begin position="1"/>
        <end position="36"/>
    </location>
</feature>
<feature type="compositionally biased region" description="Polar residues" evidence="1">
    <location>
        <begin position="14"/>
        <end position="36"/>
    </location>
</feature>
<organism evidence="2 3">
    <name type="scientific">Mycena rosella</name>
    <name type="common">Pink bonnet</name>
    <name type="synonym">Agaricus rosellus</name>
    <dbReference type="NCBI Taxonomy" id="1033263"/>
    <lineage>
        <taxon>Eukaryota</taxon>
        <taxon>Fungi</taxon>
        <taxon>Dikarya</taxon>
        <taxon>Basidiomycota</taxon>
        <taxon>Agaricomycotina</taxon>
        <taxon>Agaricomycetes</taxon>
        <taxon>Agaricomycetidae</taxon>
        <taxon>Agaricales</taxon>
        <taxon>Marasmiineae</taxon>
        <taxon>Mycenaceae</taxon>
        <taxon>Mycena</taxon>
    </lineage>
</organism>
<evidence type="ECO:0008006" key="4">
    <source>
        <dbReference type="Google" id="ProtNLM"/>
    </source>
</evidence>
<comment type="caution">
    <text evidence="2">The sequence shown here is derived from an EMBL/GenBank/DDBJ whole genome shotgun (WGS) entry which is preliminary data.</text>
</comment>
<name>A0AAD7GD66_MYCRO</name>
<evidence type="ECO:0000256" key="1">
    <source>
        <dbReference type="SAM" id="MobiDB-lite"/>
    </source>
</evidence>
<dbReference type="AlphaFoldDB" id="A0AAD7GD66"/>
<evidence type="ECO:0000313" key="3">
    <source>
        <dbReference type="Proteomes" id="UP001221757"/>
    </source>
</evidence>
<dbReference type="Proteomes" id="UP001221757">
    <property type="component" value="Unassembled WGS sequence"/>
</dbReference>
<sequence length="132" mass="14622">MGMMRHQLDRHAPASNTRKAASSSTAHPQTRSSRQRVTFSMISPVLLLPPEITSIIFGNCLPSGHRYPSPLNAPLLLTQICRQWREFCLDTPNLWSSIAMADGCGAGCVQLLKQWLSRARNRPLTIAIVLDA</sequence>
<dbReference type="EMBL" id="JARKIE010000124">
    <property type="protein sequence ID" value="KAJ7680021.1"/>
    <property type="molecule type" value="Genomic_DNA"/>
</dbReference>
<dbReference type="Gene3D" id="1.20.1280.50">
    <property type="match status" value="1"/>
</dbReference>